<accession>W9CC66</accession>
<evidence type="ECO:0000256" key="1">
    <source>
        <dbReference type="SAM" id="MobiDB-lite"/>
    </source>
</evidence>
<dbReference type="PANTHER" id="PTHR36223:SF1">
    <property type="entry name" value="TRANSCRIPTION ELONGATION FACTOR EAF N-TERMINAL DOMAIN-CONTAINING PROTEIN"/>
    <property type="match status" value="1"/>
</dbReference>
<dbReference type="AlphaFoldDB" id="W9CC66"/>
<evidence type="ECO:0000259" key="2">
    <source>
        <dbReference type="Pfam" id="PF25534"/>
    </source>
</evidence>
<dbReference type="InterPro" id="IPR057678">
    <property type="entry name" value="DUF7918"/>
</dbReference>
<sequence>MAILDSLPGIEVTICVDGEPLLEYENNEDDIEIGIDEGVDEDVTKHQRSVTVKNYIESTAGSFFGIQCSVEDSYRYTGDCTEIGFHQIVDGIRLPSYDFVDIDDFFKSGFASTLFIEGAYLDSTEGDTLRTFKFVEIRSTHDNDKTVPTNATTKALSIGEIEVWVYREMFLMEDERREVGELTALNSEVTVIEEALKGKAVSHGTSYGKSEPIDITDWERFEFCGDGEDYPIAIFKFRYGSKKDLQALGVIERTPEPELELKFEPESMLEPKLKSEPEASQDPISAIATVPTASPNVALPMNPPNMNFHSLDPTQTGQLFGQFLQYLQTQGGIQSAQTPASSLQGTIATVIPAPPKFTRASINASVATPDPPVKREREENETGGRKKRRKQIGKHIIDLTENDSDDEIVIDLDSD</sequence>
<name>W9CC66_SCLBF</name>
<dbReference type="OrthoDB" id="3364132at2759"/>
<dbReference type="STRING" id="1432307.W9CC66"/>
<dbReference type="EMBL" id="AYSA01000416">
    <property type="protein sequence ID" value="ESZ92160.1"/>
    <property type="molecule type" value="Genomic_DNA"/>
</dbReference>
<evidence type="ECO:0000313" key="4">
    <source>
        <dbReference type="Proteomes" id="UP000019487"/>
    </source>
</evidence>
<protein>
    <recommendedName>
        <fullName evidence="2">DUF7918 domain-containing protein</fullName>
    </recommendedName>
</protein>
<gene>
    <name evidence="3" type="ORF">SBOR_7455</name>
</gene>
<dbReference type="PANTHER" id="PTHR36223">
    <property type="entry name" value="BETA-LACTAMASE-TYPE TRANSPEPTIDASE FOLD DOMAIN CONTAINING PROTEIN"/>
    <property type="match status" value="1"/>
</dbReference>
<feature type="compositionally biased region" description="Basic and acidic residues" evidence="1">
    <location>
        <begin position="372"/>
        <end position="384"/>
    </location>
</feature>
<proteinExistence type="predicted"/>
<evidence type="ECO:0000313" key="3">
    <source>
        <dbReference type="EMBL" id="ESZ92160.1"/>
    </source>
</evidence>
<dbReference type="HOGENOM" id="CLU_662508_0_0_1"/>
<dbReference type="Proteomes" id="UP000019487">
    <property type="component" value="Unassembled WGS sequence"/>
</dbReference>
<comment type="caution">
    <text evidence="3">The sequence shown here is derived from an EMBL/GenBank/DDBJ whole genome shotgun (WGS) entry which is preliminary data.</text>
</comment>
<organism evidence="3 4">
    <name type="scientific">Sclerotinia borealis (strain F-4128)</name>
    <dbReference type="NCBI Taxonomy" id="1432307"/>
    <lineage>
        <taxon>Eukaryota</taxon>
        <taxon>Fungi</taxon>
        <taxon>Dikarya</taxon>
        <taxon>Ascomycota</taxon>
        <taxon>Pezizomycotina</taxon>
        <taxon>Leotiomycetes</taxon>
        <taxon>Helotiales</taxon>
        <taxon>Sclerotiniaceae</taxon>
        <taxon>Sclerotinia</taxon>
    </lineage>
</organism>
<reference evidence="3 4" key="1">
    <citation type="journal article" date="2014" name="Genome Announc.">
        <title>Draft genome sequence of Sclerotinia borealis, a psychrophilic plant pathogenic fungus.</title>
        <authorList>
            <person name="Mardanov A.V."/>
            <person name="Beletsky A.V."/>
            <person name="Kadnikov V.V."/>
            <person name="Ignatov A.N."/>
            <person name="Ravin N.V."/>
        </authorList>
    </citation>
    <scope>NUCLEOTIDE SEQUENCE [LARGE SCALE GENOMIC DNA]</scope>
    <source>
        <strain evidence="4">F-4157</strain>
    </source>
</reference>
<keyword evidence="4" id="KW-1185">Reference proteome</keyword>
<dbReference type="Pfam" id="PF25534">
    <property type="entry name" value="DUF7918"/>
    <property type="match status" value="1"/>
</dbReference>
<feature type="domain" description="DUF7918" evidence="2">
    <location>
        <begin position="9"/>
        <end position="254"/>
    </location>
</feature>
<feature type="region of interest" description="Disordered" evidence="1">
    <location>
        <begin position="361"/>
        <end position="393"/>
    </location>
</feature>